<keyword evidence="9" id="KW-0436">Ligase</keyword>
<dbReference type="GO" id="GO:0016874">
    <property type="term" value="F:ligase activity"/>
    <property type="evidence" value="ECO:0007669"/>
    <property type="project" value="UniProtKB-KW"/>
</dbReference>
<dbReference type="AlphaFoldDB" id="A0A3R8S3K1"/>
<dbReference type="InterPro" id="IPR005190">
    <property type="entry name" value="GlnE_rpt_dom"/>
</dbReference>
<gene>
    <name evidence="9" type="ORF">D7D48_08910</name>
</gene>
<dbReference type="Gene3D" id="1.20.120.330">
    <property type="entry name" value="Nucleotidyltransferases domain 2"/>
    <property type="match status" value="2"/>
</dbReference>
<dbReference type="GO" id="GO:0008882">
    <property type="term" value="F:[glutamate-ammonia-ligase] adenylyltransferase activity"/>
    <property type="evidence" value="ECO:0007669"/>
    <property type="project" value="UniProtKB-EC"/>
</dbReference>
<keyword evidence="10" id="KW-1185">Reference proteome</keyword>
<dbReference type="SUPFAM" id="SSF81301">
    <property type="entry name" value="Nucleotidyltransferase"/>
    <property type="match status" value="2"/>
</dbReference>
<dbReference type="PANTHER" id="PTHR30621:SF0">
    <property type="entry name" value="BIFUNCTIONAL GLUTAMINE SYNTHETASE ADENYLYLTRANSFERASE_ADENYLYL-REMOVING ENZYME"/>
    <property type="match status" value="1"/>
</dbReference>
<proteinExistence type="predicted"/>
<dbReference type="EC" id="2.7.7.42" evidence="9"/>
<keyword evidence="5" id="KW-0460">Magnesium</keyword>
<dbReference type="SUPFAM" id="SSF81593">
    <property type="entry name" value="Nucleotidyltransferase substrate binding subunit/domain"/>
    <property type="match status" value="2"/>
</dbReference>
<dbReference type="InterPro" id="IPR023057">
    <property type="entry name" value="GlnE"/>
</dbReference>
<dbReference type="GO" id="GO:0047388">
    <property type="term" value="F:[glutamine synthetase]-adenylyl-L-tyrosine phosphorylase activity"/>
    <property type="evidence" value="ECO:0007669"/>
    <property type="project" value="UniProtKB-EC"/>
</dbReference>
<dbReference type="GO" id="GO:0005829">
    <property type="term" value="C:cytosol"/>
    <property type="evidence" value="ECO:0007669"/>
    <property type="project" value="TreeGrafter"/>
</dbReference>
<sequence>MSAASINDALKRAQANSPFLAGLMDRNADLMPLIQAGNFDDALNTALARNAETAGTALRKQRQGVALVTAIADLAGIWDLTRVTRILSDFADHALDQAIAAAIEERVPGAPNQGFAVIALGKHGGRELNYSSDIDPIFLFDPKTLPHRERDDVAEAAVRYGRRVIELLSALDGDGYVFRVDMRLRPSPEVSPIVLPVEAAIGYYESSALAWEQAAFIRSRVSAGDRALGDYFLQAIQPFIWRKSLDFGQLKNITAMTAQIRDHYAKGQKMGLGFDLKRGHGGIRECEFFAQAHQLIHGGRDPMLRIADTRAALSVLAAAGPISTQEAEILSSAYSQLRMFEHRLQMHSDRQTHEIPANRETADAVARLHGLADADALIAAIAPITAQVATIYDRMVDAGGSEGPRLADEGLPLEEQLTDLGYADPIAVMQRLARWRSGKIRAIRSPSAREAFEAVLPAIMAALAQAPDSDRAIARFDNMIEAMPSAINVFRLLEARPGLVQLVADILSYAPTLADDLGRQSRYLDALIDTSAMHLPGDMSALQDAMQRRIGTADYQSTLDIVRDYVGEKRFAQGVQLIEGRSDALDISRSYAHLAEASLQTLTAATVAEFEKAHGTIKGGELIILALGRLGGEALTHASDLDIILLFTGDYLAESDGPRSLGATQYFNRLAQRVIAAMSVATASGALYEIDTRLRPSGADGLLCASVKSFDQYQRENAWTWEHMALTRARVLFGSAGARGQVADIIRDVLHTPRDTEKLRLDIAKMRKDMAAHKPPKGALDVKLLSGGLVDMEFIIHALQLETHDGMHPQLGPAIDALVAAGHLHADFAKAFALMARLLVMVRLIAPDCAAPPEAAQKLIAHSLGFDGWDRLMDALRDYRGVVMTQWQSLFGTRDF</sequence>
<feature type="domain" description="PII-uridylyltransferase/Glutamine-synthetase adenylyltransferase" evidence="8">
    <location>
        <begin position="256"/>
        <end position="375"/>
    </location>
</feature>
<dbReference type="Gene3D" id="3.30.460.10">
    <property type="entry name" value="Beta Polymerase, domain 2"/>
    <property type="match status" value="2"/>
</dbReference>
<dbReference type="OrthoDB" id="9759366at2"/>
<feature type="domain" description="Glutamate-ammonia ligase adenylyltransferase repeated" evidence="7">
    <location>
        <begin position="502"/>
        <end position="738"/>
    </location>
</feature>
<dbReference type="InterPro" id="IPR043519">
    <property type="entry name" value="NT_sf"/>
</dbReference>
<evidence type="ECO:0000256" key="4">
    <source>
        <dbReference type="ARBA" id="ARBA00022840"/>
    </source>
</evidence>
<evidence type="ECO:0000256" key="5">
    <source>
        <dbReference type="ARBA" id="ARBA00022842"/>
    </source>
</evidence>
<dbReference type="PANTHER" id="PTHR30621">
    <property type="entry name" value="GLUTAMINE SYNTHETASE ADENYLYLTRANSFERASE"/>
    <property type="match status" value="1"/>
</dbReference>
<dbReference type="RefSeq" id="WP_125231072.1">
    <property type="nucleotide sequence ID" value="NZ_RWJI01000002.1"/>
</dbReference>
<comment type="caution">
    <text evidence="9">The sequence shown here is derived from an EMBL/GenBank/DDBJ whole genome shotgun (WGS) entry which is preliminary data.</text>
</comment>
<evidence type="ECO:0000256" key="1">
    <source>
        <dbReference type="ARBA" id="ARBA00022679"/>
    </source>
</evidence>
<organism evidence="9 10">
    <name type="scientific">Sphingorhabdus wooponensis</name>
    <dbReference type="NCBI Taxonomy" id="940136"/>
    <lineage>
        <taxon>Bacteria</taxon>
        <taxon>Pseudomonadati</taxon>
        <taxon>Pseudomonadota</taxon>
        <taxon>Alphaproteobacteria</taxon>
        <taxon>Sphingomonadales</taxon>
        <taxon>Sphingomonadaceae</taxon>
        <taxon>Sphingorhabdus</taxon>
    </lineage>
</organism>
<evidence type="ECO:0000313" key="10">
    <source>
        <dbReference type="Proteomes" id="UP000268553"/>
    </source>
</evidence>
<dbReference type="InterPro" id="IPR013546">
    <property type="entry name" value="PII_UdlTrfase/GS_AdlTrfase"/>
</dbReference>
<evidence type="ECO:0000259" key="7">
    <source>
        <dbReference type="Pfam" id="PF03710"/>
    </source>
</evidence>
<evidence type="ECO:0000256" key="3">
    <source>
        <dbReference type="ARBA" id="ARBA00022741"/>
    </source>
</evidence>
<dbReference type="Gene3D" id="1.20.120.1510">
    <property type="match status" value="1"/>
</dbReference>
<protein>
    <submittedName>
        <fullName evidence="9">Bifunctional [glutamate--ammonia ligase]-adenylyl-L-tyrosine phosphorylase/[glutamate--ammonia-ligase] adenylyltransferase</fullName>
        <ecNumber evidence="9">2.7.7.42</ecNumber>
        <ecNumber evidence="9">2.7.7.89</ecNumber>
    </submittedName>
</protein>
<keyword evidence="4" id="KW-0067">ATP-binding</keyword>
<keyword evidence="1 9" id="KW-0808">Transferase</keyword>
<keyword evidence="2 9" id="KW-0548">Nucleotidyltransferase</keyword>
<dbReference type="Pfam" id="PF03710">
    <property type="entry name" value="GlnE"/>
    <property type="match status" value="2"/>
</dbReference>
<dbReference type="NCBIfam" id="NF008292">
    <property type="entry name" value="PRK11072.1"/>
    <property type="match status" value="1"/>
</dbReference>
<keyword evidence="6" id="KW-0511">Multifunctional enzyme</keyword>
<dbReference type="EC" id="2.7.7.89" evidence="9"/>
<evidence type="ECO:0000259" key="8">
    <source>
        <dbReference type="Pfam" id="PF08335"/>
    </source>
</evidence>
<dbReference type="Pfam" id="PF08335">
    <property type="entry name" value="GlnD_UR_UTase"/>
    <property type="match status" value="1"/>
</dbReference>
<dbReference type="GO" id="GO:0005524">
    <property type="term" value="F:ATP binding"/>
    <property type="evidence" value="ECO:0007669"/>
    <property type="project" value="UniProtKB-KW"/>
</dbReference>
<evidence type="ECO:0000313" key="9">
    <source>
        <dbReference type="EMBL" id="RRQ51099.1"/>
    </source>
</evidence>
<feature type="domain" description="Glutamate-ammonia ligase adenylyltransferase repeated" evidence="7">
    <location>
        <begin position="12"/>
        <end position="234"/>
    </location>
</feature>
<keyword evidence="3" id="KW-0547">Nucleotide-binding</keyword>
<dbReference type="GO" id="GO:0000820">
    <property type="term" value="P:regulation of glutamine family amino acid metabolic process"/>
    <property type="evidence" value="ECO:0007669"/>
    <property type="project" value="TreeGrafter"/>
</dbReference>
<dbReference type="CDD" id="cd05401">
    <property type="entry name" value="NT_GlnE_GlnD_like"/>
    <property type="match status" value="2"/>
</dbReference>
<evidence type="ECO:0000256" key="6">
    <source>
        <dbReference type="ARBA" id="ARBA00023268"/>
    </source>
</evidence>
<reference evidence="9 10" key="1">
    <citation type="submission" date="2018-12" db="EMBL/GenBank/DDBJ databases">
        <authorList>
            <person name="Kim S.-J."/>
            <person name="Jung G.-Y."/>
        </authorList>
    </citation>
    <scope>NUCLEOTIDE SEQUENCE [LARGE SCALE GENOMIC DNA]</scope>
    <source>
        <strain evidence="9 10">03SU3-P</strain>
    </source>
</reference>
<dbReference type="Proteomes" id="UP000268553">
    <property type="component" value="Unassembled WGS sequence"/>
</dbReference>
<name>A0A3R8S3K1_9SPHN</name>
<evidence type="ECO:0000256" key="2">
    <source>
        <dbReference type="ARBA" id="ARBA00022695"/>
    </source>
</evidence>
<accession>A0A3R8S3K1</accession>
<dbReference type="EMBL" id="RWJI01000002">
    <property type="protein sequence ID" value="RRQ51099.1"/>
    <property type="molecule type" value="Genomic_DNA"/>
</dbReference>